<feature type="domain" description="ARG and Rhodanese-Phosphatase-superfamily-associated" evidence="1">
    <location>
        <begin position="24"/>
        <end position="301"/>
    </location>
</feature>
<comment type="caution">
    <text evidence="2">The sequence shown here is derived from an EMBL/GenBank/DDBJ whole genome shotgun (WGS) entry which is preliminary data.</text>
</comment>
<sequence>MTAIEQGRPDSTETRGTGAGLSGLDLTGLVVGPAQVWGAVRLQPLLRAVPITDLRLHARLYDQDDVSIVEVGPRTAYVAYIPHAFVADWTTDATPAAAYGTQLRDPEATGQPRGIGLHFRRRMARRDDKRRLRFLPLHLALEGYLALQFGGPTIAWQEWTRQAVTRGLSPRAEAAYTGVEIPGLADALRIFEIHPEQCGMLLYVADALAAAFVVPHPDDYRALHPTVLRDLYGELVYQYAHLYPAVPEFRTGLDESRVHSVADLRAEVDRSRAAWSESALLMAGGLFGAERLSTEPVYRMGRFTLSRFLPAFTPETENHIGESITDEGGRLAYLKTFRLSAAQARRGHLLGQLAAYDWNLDATAEALGTDRSGLAVRLDRSGFGHLLRPEIIDACRNQARRPRRGPAQPPAR</sequence>
<evidence type="ECO:0000313" key="2">
    <source>
        <dbReference type="EMBL" id="MFC6021317.1"/>
    </source>
</evidence>
<proteinExistence type="predicted"/>
<protein>
    <recommendedName>
        <fullName evidence="1">ARG and Rhodanese-Phosphatase-superfamily-associated domain-containing protein</fullName>
    </recommendedName>
</protein>
<dbReference type="EMBL" id="JBHSPR010000040">
    <property type="protein sequence ID" value="MFC6021317.1"/>
    <property type="molecule type" value="Genomic_DNA"/>
</dbReference>
<dbReference type="Pfam" id="PF22549">
    <property type="entry name" value="ARPP-2"/>
    <property type="match status" value="1"/>
</dbReference>
<evidence type="ECO:0000259" key="1">
    <source>
        <dbReference type="Pfam" id="PF22549"/>
    </source>
</evidence>
<keyword evidence="3" id="KW-1185">Reference proteome</keyword>
<dbReference type="Proteomes" id="UP001596203">
    <property type="component" value="Unassembled WGS sequence"/>
</dbReference>
<accession>A0ABW1KHT9</accession>
<dbReference type="RefSeq" id="WP_377429374.1">
    <property type="nucleotide sequence ID" value="NZ_JBHSPR010000040.1"/>
</dbReference>
<gene>
    <name evidence="2" type="ORF">ACFP2T_34720</name>
</gene>
<dbReference type="InterPro" id="IPR054346">
    <property type="entry name" value="ARPP-2"/>
</dbReference>
<organism evidence="2 3">
    <name type="scientific">Plantactinospora solaniradicis</name>
    <dbReference type="NCBI Taxonomy" id="1723736"/>
    <lineage>
        <taxon>Bacteria</taxon>
        <taxon>Bacillati</taxon>
        <taxon>Actinomycetota</taxon>
        <taxon>Actinomycetes</taxon>
        <taxon>Micromonosporales</taxon>
        <taxon>Micromonosporaceae</taxon>
        <taxon>Plantactinospora</taxon>
    </lineage>
</organism>
<reference evidence="3" key="1">
    <citation type="journal article" date="2019" name="Int. J. Syst. Evol. Microbiol.">
        <title>The Global Catalogue of Microorganisms (GCM) 10K type strain sequencing project: providing services to taxonomists for standard genome sequencing and annotation.</title>
        <authorList>
            <consortium name="The Broad Institute Genomics Platform"/>
            <consortium name="The Broad Institute Genome Sequencing Center for Infectious Disease"/>
            <person name="Wu L."/>
            <person name="Ma J."/>
        </authorList>
    </citation>
    <scope>NUCLEOTIDE SEQUENCE [LARGE SCALE GENOMIC DNA]</scope>
    <source>
        <strain evidence="3">ZS-35-S2</strain>
    </source>
</reference>
<name>A0ABW1KHT9_9ACTN</name>
<evidence type="ECO:0000313" key="3">
    <source>
        <dbReference type="Proteomes" id="UP001596203"/>
    </source>
</evidence>